<sequence length="158" mass="17080">MNEGMSGVIKMVSAAVGAGAGYLYGGWGILINILLIFVVVDWLTGWAAAWIKHELRSRVGFEGIARKAAIFLVVTISHFVDIIVTGGTGIIQDAVIFFYLANELLSITENLGRMGVPMPDVLRNAVKIFESKSAVPENPNLPDPPKQDQDQTTQKPAV</sequence>
<dbReference type="RefSeq" id="WP_076330461.1">
    <property type="nucleotide sequence ID" value="NZ_MRTJ01000001.1"/>
</dbReference>
<evidence type="ECO:0000313" key="9">
    <source>
        <dbReference type="Proteomes" id="UP000187134"/>
    </source>
</evidence>
<protein>
    <submittedName>
        <fullName evidence="8">Holin</fullName>
    </submittedName>
</protein>
<dbReference type="AlphaFoldDB" id="A0A1R1C4Q1"/>
<comment type="caution">
    <text evidence="8">The sequence shown here is derived from an EMBL/GenBank/DDBJ whole genome shotgun (WGS) entry which is preliminary data.</text>
</comment>
<feature type="transmembrane region" description="Helical" evidence="7">
    <location>
        <begin position="30"/>
        <end position="49"/>
    </location>
</feature>
<dbReference type="NCBIfam" id="TIGR01593">
    <property type="entry name" value="holin_tox_secr"/>
    <property type="match status" value="1"/>
</dbReference>
<keyword evidence="3 7" id="KW-1133">Transmembrane helix</keyword>
<evidence type="ECO:0000313" key="8">
    <source>
        <dbReference type="EMBL" id="OMF17061.1"/>
    </source>
</evidence>
<evidence type="ECO:0000256" key="4">
    <source>
        <dbReference type="ARBA" id="ARBA00023136"/>
    </source>
</evidence>
<feature type="transmembrane region" description="Helical" evidence="7">
    <location>
        <begin position="70"/>
        <end position="100"/>
    </location>
</feature>
<evidence type="ECO:0000256" key="1">
    <source>
        <dbReference type="ARBA" id="ARBA00004141"/>
    </source>
</evidence>
<proteinExistence type="inferred from homology"/>
<evidence type="ECO:0000256" key="2">
    <source>
        <dbReference type="ARBA" id="ARBA00022692"/>
    </source>
</evidence>
<gene>
    <name evidence="8" type="ORF">BK131_03550</name>
</gene>
<accession>A0A1R1C4Q1</accession>
<keyword evidence="2 7" id="KW-0812">Transmembrane</keyword>
<evidence type="ECO:0000256" key="3">
    <source>
        <dbReference type="ARBA" id="ARBA00022989"/>
    </source>
</evidence>
<name>A0A1R1C4Q1_PAEAM</name>
<comment type="similarity">
    <text evidence="5">Belongs to the bacteriophage holin family. Cp-1 holin subfamily.</text>
</comment>
<evidence type="ECO:0000256" key="6">
    <source>
        <dbReference type="SAM" id="MobiDB-lite"/>
    </source>
</evidence>
<feature type="region of interest" description="Disordered" evidence="6">
    <location>
        <begin position="133"/>
        <end position="158"/>
    </location>
</feature>
<dbReference type="OrthoDB" id="88184at2"/>
<dbReference type="Pfam" id="PF05105">
    <property type="entry name" value="Phage_holin_4_1"/>
    <property type="match status" value="1"/>
</dbReference>
<evidence type="ECO:0000256" key="5">
    <source>
        <dbReference type="ARBA" id="ARBA00023600"/>
    </source>
</evidence>
<dbReference type="EMBL" id="MRTJ01000001">
    <property type="protein sequence ID" value="OMF17061.1"/>
    <property type="molecule type" value="Genomic_DNA"/>
</dbReference>
<dbReference type="Proteomes" id="UP000187134">
    <property type="component" value="Unassembled WGS sequence"/>
</dbReference>
<dbReference type="GO" id="GO:0016020">
    <property type="term" value="C:membrane"/>
    <property type="evidence" value="ECO:0007669"/>
    <property type="project" value="UniProtKB-SubCell"/>
</dbReference>
<organism evidence="8 9">
    <name type="scientific">Paenibacillus amylolyticus</name>
    <dbReference type="NCBI Taxonomy" id="1451"/>
    <lineage>
        <taxon>Bacteria</taxon>
        <taxon>Bacillati</taxon>
        <taxon>Bacillota</taxon>
        <taxon>Bacilli</taxon>
        <taxon>Bacillales</taxon>
        <taxon>Paenibacillaceae</taxon>
        <taxon>Paenibacillus</taxon>
    </lineage>
</organism>
<reference evidence="8 9" key="1">
    <citation type="submission" date="2016-11" db="EMBL/GenBank/DDBJ databases">
        <title>Paenibacillus species isolates.</title>
        <authorList>
            <person name="Beno S.M."/>
        </authorList>
    </citation>
    <scope>NUCLEOTIDE SEQUENCE [LARGE SCALE GENOMIC DNA]</scope>
    <source>
        <strain evidence="8 9">FSL H8-0246</strain>
    </source>
</reference>
<evidence type="ECO:0000256" key="7">
    <source>
        <dbReference type="SAM" id="Phobius"/>
    </source>
</evidence>
<dbReference type="InterPro" id="IPR006480">
    <property type="entry name" value="Phage_holin_4_1"/>
</dbReference>
<keyword evidence="4 7" id="KW-0472">Membrane</keyword>
<comment type="subcellular location">
    <subcellularLocation>
        <location evidence="1">Membrane</location>
        <topology evidence="1">Multi-pass membrane protein</topology>
    </subcellularLocation>
</comment>